<accession>A0A8H2ZPB5</accession>
<keyword evidence="2" id="KW-1185">Reference proteome</keyword>
<gene>
    <name evidence="1" type="ORF">SCLTRI_LOCUS1602</name>
</gene>
<reference evidence="1" key="1">
    <citation type="submission" date="2020-10" db="EMBL/GenBank/DDBJ databases">
        <authorList>
            <person name="Kusch S."/>
        </authorList>
    </citation>
    <scope>NUCLEOTIDE SEQUENCE</scope>
    <source>
        <strain evidence="1">SwB9</strain>
    </source>
</reference>
<dbReference type="EMBL" id="CAJHIA010000007">
    <property type="protein sequence ID" value="CAD6441810.1"/>
    <property type="molecule type" value="Genomic_DNA"/>
</dbReference>
<name>A0A8H2ZPB5_9HELO</name>
<evidence type="ECO:0000313" key="1">
    <source>
        <dbReference type="EMBL" id="CAD6441810.1"/>
    </source>
</evidence>
<organism evidence="1 2">
    <name type="scientific">Sclerotinia trifoliorum</name>
    <dbReference type="NCBI Taxonomy" id="28548"/>
    <lineage>
        <taxon>Eukaryota</taxon>
        <taxon>Fungi</taxon>
        <taxon>Dikarya</taxon>
        <taxon>Ascomycota</taxon>
        <taxon>Pezizomycotina</taxon>
        <taxon>Leotiomycetes</taxon>
        <taxon>Helotiales</taxon>
        <taxon>Sclerotiniaceae</taxon>
        <taxon>Sclerotinia</taxon>
    </lineage>
</organism>
<proteinExistence type="predicted"/>
<comment type="caution">
    <text evidence="1">The sequence shown here is derived from an EMBL/GenBank/DDBJ whole genome shotgun (WGS) entry which is preliminary data.</text>
</comment>
<protein>
    <submittedName>
        <fullName evidence="1">D30e9f3d-078b-4005-9029-f380fe65a38f</fullName>
    </submittedName>
</protein>
<dbReference type="AlphaFoldDB" id="A0A8H2ZPB5"/>
<sequence>MGKNSELNGYETGKEKLTEDLSQLLDDLDRDVKIQIFGSCSIACEAMYKETLRRGLESLIGTIFTGDSKTWDDAMEYGRQVILAPQDTQRRASSPWIRSCSELHSELIKLFGPQIINAARLGTASIIANHYNGDREAISHVNKKESYMRHRHEAKLGAAFYPRSSPLVTGCYLSGTLPCSLALSSFLPVDKAVQAAQLSHLSLCDDYGSFTHADYDVRLRMIALSAGVAYQYGGRVINIFVDGTALQALGIGIETPLSVEAAMAWRAVSGCTTVYSKYNFEGCDLQDGLIGPISMMAAHDLLDWRSDTAAGNHENGVSAVYGLGNEAAFHTYLEALLKMILRGPRFGMYGIGSMIYMHYTVARYASWEYHGKHGAACNECVDLLRSATEGAGLKWAPKPPPSNYEDGEEVREWGRLWTDQFIDRGLMQEAVSWFQYLISSGKIWLFDVLADAVNPVDDGTDWV</sequence>
<dbReference type="Proteomes" id="UP000624404">
    <property type="component" value="Unassembled WGS sequence"/>
</dbReference>
<evidence type="ECO:0000313" key="2">
    <source>
        <dbReference type="Proteomes" id="UP000624404"/>
    </source>
</evidence>
<dbReference type="OrthoDB" id="4488907at2759"/>